<dbReference type="CDD" id="cd00060">
    <property type="entry name" value="FHA"/>
    <property type="match status" value="2"/>
</dbReference>
<dbReference type="PANTHER" id="PTHR23308">
    <property type="entry name" value="NUCLEAR INHIBITOR OF PROTEIN PHOSPHATASE-1"/>
    <property type="match status" value="1"/>
</dbReference>
<gene>
    <name evidence="2" type="ORF">ENS29_11080</name>
</gene>
<dbReference type="InterPro" id="IPR050923">
    <property type="entry name" value="Cell_Proc_Reg/RNA_Proc"/>
</dbReference>
<name>A0A7C4RT22_9BACT</name>
<proteinExistence type="predicted"/>
<reference evidence="2" key="1">
    <citation type="journal article" date="2020" name="mSystems">
        <title>Genome- and Community-Level Interaction Insights into Carbon Utilization and Element Cycling Functions of Hydrothermarchaeota in Hydrothermal Sediment.</title>
        <authorList>
            <person name="Zhou Z."/>
            <person name="Liu Y."/>
            <person name="Xu W."/>
            <person name="Pan J."/>
            <person name="Luo Z.H."/>
            <person name="Li M."/>
        </authorList>
    </citation>
    <scope>NUCLEOTIDE SEQUENCE [LARGE SCALE GENOMIC DNA]</scope>
    <source>
        <strain evidence="2">SpSt-477</strain>
    </source>
</reference>
<organism evidence="2">
    <name type="scientific">Desulfatirhabdium butyrativorans</name>
    <dbReference type="NCBI Taxonomy" id="340467"/>
    <lineage>
        <taxon>Bacteria</taxon>
        <taxon>Pseudomonadati</taxon>
        <taxon>Thermodesulfobacteriota</taxon>
        <taxon>Desulfobacteria</taxon>
        <taxon>Desulfobacterales</taxon>
        <taxon>Desulfatirhabdiaceae</taxon>
        <taxon>Desulfatirhabdium</taxon>
    </lineage>
</organism>
<comment type="caution">
    <text evidence="2">The sequence shown here is derived from an EMBL/GenBank/DDBJ whole genome shotgun (WGS) entry which is preliminary data.</text>
</comment>
<dbReference type="InterPro" id="IPR000253">
    <property type="entry name" value="FHA_dom"/>
</dbReference>
<dbReference type="EMBL" id="DSUH01000254">
    <property type="protein sequence ID" value="HGU33385.1"/>
    <property type="molecule type" value="Genomic_DNA"/>
</dbReference>
<dbReference type="AlphaFoldDB" id="A0A7C4RT22"/>
<evidence type="ECO:0000259" key="1">
    <source>
        <dbReference type="PROSITE" id="PS50006"/>
    </source>
</evidence>
<dbReference type="SMART" id="SM00240">
    <property type="entry name" value="FHA"/>
    <property type="match status" value="1"/>
</dbReference>
<evidence type="ECO:0000313" key="2">
    <source>
        <dbReference type="EMBL" id="HGU33385.1"/>
    </source>
</evidence>
<dbReference type="InterPro" id="IPR008984">
    <property type="entry name" value="SMAD_FHA_dom_sf"/>
</dbReference>
<dbReference type="PROSITE" id="PS50006">
    <property type="entry name" value="FHA_DOMAIN"/>
    <property type="match status" value="1"/>
</dbReference>
<feature type="domain" description="FHA" evidence="1">
    <location>
        <begin position="24"/>
        <end position="73"/>
    </location>
</feature>
<dbReference type="Pfam" id="PF00498">
    <property type="entry name" value="FHA"/>
    <property type="match status" value="1"/>
</dbReference>
<dbReference type="Gene3D" id="2.60.200.20">
    <property type="match status" value="2"/>
</dbReference>
<protein>
    <submittedName>
        <fullName evidence="2">FHA domain-containing protein</fullName>
    </submittedName>
</protein>
<dbReference type="Pfam" id="PF16697">
    <property type="entry name" value="Yop-YscD_cpl"/>
    <property type="match status" value="1"/>
</dbReference>
<dbReference type="SUPFAM" id="SSF49879">
    <property type="entry name" value="SMAD/FHA domain"/>
    <property type="match status" value="2"/>
</dbReference>
<dbReference type="InterPro" id="IPR032030">
    <property type="entry name" value="YscD_cytoplasmic_dom"/>
</dbReference>
<accession>A0A7C4RT22</accession>
<sequence>MPVLILIHDNKPLKLYELAQGNITTIGRMVDNDICIVSPVVSKYHAKVDAVGDAYILTDLKSRNGTYVNDRRIESKFLEHNDKILIGTHLLLFRYRDGEPRFKPNRRFERGIVLENHHGASSEDAAPRMDASLEAEEKRAVLMVLSGSGEAIPIHKDLMRIGKHPQSDIVVKGIAVGQTAATITRRPEGYFLSYIEGIGKPKVNGQTVSGSVQLNDFDRIDIGSLKLQFMREKKPA</sequence>